<dbReference type="EMBL" id="JAMSKV010000011">
    <property type="protein sequence ID" value="MCQ8279260.1"/>
    <property type="molecule type" value="Genomic_DNA"/>
</dbReference>
<dbReference type="SMART" id="SM00849">
    <property type="entry name" value="Lactamase_B"/>
    <property type="match status" value="1"/>
</dbReference>
<organism evidence="3 4">
    <name type="scientific">Endosaccharibacter trunci</name>
    <dbReference type="NCBI Taxonomy" id="2812733"/>
    <lineage>
        <taxon>Bacteria</taxon>
        <taxon>Pseudomonadati</taxon>
        <taxon>Pseudomonadota</taxon>
        <taxon>Alphaproteobacteria</taxon>
        <taxon>Acetobacterales</taxon>
        <taxon>Acetobacteraceae</taxon>
        <taxon>Endosaccharibacter</taxon>
    </lineage>
</organism>
<dbReference type="InterPro" id="IPR005939">
    <property type="entry name" value="BLH_phosphatase-like"/>
</dbReference>
<dbReference type="SUPFAM" id="SSF52799">
    <property type="entry name" value="(Phosphotyrosine protein) phosphatases II"/>
    <property type="match status" value="1"/>
</dbReference>
<dbReference type="Pfam" id="PF00753">
    <property type="entry name" value="Lactamase_B"/>
    <property type="match status" value="1"/>
</dbReference>
<reference evidence="3 4" key="1">
    <citation type="submission" date="2022-06" db="EMBL/GenBank/DDBJ databases">
        <title>Endosaccharibacter gen. nov., sp. nov., endophytic bacteria isolated from sugarcane.</title>
        <authorList>
            <person name="Pitiwittayakul N."/>
            <person name="Yukphan P."/>
            <person name="Charoenyingcharoen P."/>
            <person name="Tanasupawat S."/>
        </authorList>
    </citation>
    <scope>NUCLEOTIDE SEQUENCE [LARGE SCALE GENOMIC DNA]</scope>
    <source>
        <strain evidence="3 4">KSS8</strain>
    </source>
</reference>
<dbReference type="InterPro" id="IPR051682">
    <property type="entry name" value="Mito_Persulfide_Diox"/>
</dbReference>
<dbReference type="InterPro" id="IPR001279">
    <property type="entry name" value="Metallo-B-lactamas"/>
</dbReference>
<dbReference type="SUPFAM" id="SSF56281">
    <property type="entry name" value="Metallo-hydrolase/oxidoreductase"/>
    <property type="match status" value="1"/>
</dbReference>
<dbReference type="InterPro" id="IPR044528">
    <property type="entry name" value="POD-like_MBL-fold"/>
</dbReference>
<evidence type="ECO:0000313" key="3">
    <source>
        <dbReference type="EMBL" id="MCQ8279260.1"/>
    </source>
</evidence>
<evidence type="ECO:0000256" key="1">
    <source>
        <dbReference type="ARBA" id="ARBA00022723"/>
    </source>
</evidence>
<dbReference type="RefSeq" id="WP_422864751.1">
    <property type="nucleotide sequence ID" value="NZ_JAMSKV010000011.1"/>
</dbReference>
<dbReference type="Proteomes" id="UP001524587">
    <property type="component" value="Unassembled WGS sequence"/>
</dbReference>
<name>A0ABT1W8Q5_9PROT</name>
<dbReference type="Pfam" id="PF04273">
    <property type="entry name" value="BLH_phosphatase"/>
    <property type="match status" value="1"/>
</dbReference>
<comment type="caution">
    <text evidence="3">The sequence shown here is derived from an EMBL/GenBank/DDBJ whole genome shotgun (WGS) entry which is preliminary data.</text>
</comment>
<dbReference type="InterPro" id="IPR029021">
    <property type="entry name" value="Prot-tyrosine_phosphatase-like"/>
</dbReference>
<keyword evidence="1" id="KW-0479">Metal-binding</keyword>
<dbReference type="NCBIfam" id="NF040641">
    <property type="entry name" value="bifunc_ST_SDO"/>
    <property type="match status" value="1"/>
</dbReference>
<keyword evidence="3" id="KW-0808">Transferase</keyword>
<proteinExistence type="predicted"/>
<keyword evidence="4" id="KW-1185">Reference proteome</keyword>
<sequence length="431" mass="46414">MNRIKISDRLTVASQPELADFPSIAAEGFKGVINVRPDGEDDVQPGDANERRAAASSGLGYEFVPVTGQSITEADVRAFQKAMDAADGPVFAHCKSGTRALTLHAIGEVLDGRMAAADVGSFGAGFGLDLTGASRWLERFLTRQPVVKGFHDSRTGSVQYVVVDPETRHCAIIDPVLDFDEKPGGTATTHADEILDFVNGEGLQVEWVLDTHPHADHLSAASYLKQKTGAPTAIGSKVAEAQELWSGIYNLPELAAGGPYWDRLLDDGDIFSVGGIEGRAILTTGHTLASLTYVIGDAAFVHDTLFMPDSGTARADFPGGDAGELWRSIERILSLPDDTRIFTGHDYQPSGRPAKCESTVAEQRRSNIQVAGKSREEFVAMRNGRDGGLPMPKLILHALQVNLRGGRLPDPELDGKRYLKFPLNALKEAAW</sequence>
<dbReference type="NCBIfam" id="TIGR01244">
    <property type="entry name" value="TIGR01244 family sulfur transferase"/>
    <property type="match status" value="1"/>
</dbReference>
<accession>A0ABT1W8Q5</accession>
<feature type="domain" description="Metallo-beta-lactamase" evidence="2">
    <location>
        <begin position="156"/>
        <end position="345"/>
    </location>
</feature>
<evidence type="ECO:0000313" key="4">
    <source>
        <dbReference type="Proteomes" id="UP001524587"/>
    </source>
</evidence>
<dbReference type="InterPro" id="IPR053449">
    <property type="entry name" value="MBL-like_hydrolase"/>
</dbReference>
<gene>
    <name evidence="3" type="primary">blh</name>
    <name evidence="3" type="ORF">NFI95_12485</name>
</gene>
<dbReference type="PANTHER" id="PTHR43084:SF1">
    <property type="entry name" value="PERSULFIDE DIOXYGENASE ETHE1, MITOCHONDRIAL"/>
    <property type="match status" value="1"/>
</dbReference>
<evidence type="ECO:0000259" key="2">
    <source>
        <dbReference type="SMART" id="SM00849"/>
    </source>
</evidence>
<dbReference type="Gene3D" id="3.90.190.10">
    <property type="entry name" value="Protein tyrosine phosphatase superfamily"/>
    <property type="match status" value="1"/>
</dbReference>
<dbReference type="PANTHER" id="PTHR43084">
    <property type="entry name" value="PERSULFIDE DIOXYGENASE ETHE1"/>
    <property type="match status" value="1"/>
</dbReference>
<dbReference type="InterPro" id="IPR036866">
    <property type="entry name" value="RibonucZ/Hydroxyglut_hydro"/>
</dbReference>
<dbReference type="CDD" id="cd14503">
    <property type="entry name" value="PTP-bact"/>
    <property type="match status" value="1"/>
</dbReference>
<protein>
    <submittedName>
        <fullName evidence="3">Bifunctional sulfur transferase/dioxygenase Blh</fullName>
    </submittedName>
</protein>
<dbReference type="CDD" id="cd07724">
    <property type="entry name" value="POD-like_MBL-fold"/>
    <property type="match status" value="1"/>
</dbReference>
<dbReference type="GO" id="GO:0016740">
    <property type="term" value="F:transferase activity"/>
    <property type="evidence" value="ECO:0007669"/>
    <property type="project" value="UniProtKB-KW"/>
</dbReference>
<dbReference type="Gene3D" id="3.60.15.10">
    <property type="entry name" value="Ribonuclease Z/Hydroxyacylglutathione hydrolase-like"/>
    <property type="match status" value="1"/>
</dbReference>